<dbReference type="PROSITE" id="PS51128">
    <property type="entry name" value="ZF_DKSA_2"/>
    <property type="match status" value="1"/>
</dbReference>
<dbReference type="PANTHER" id="PTHR33823:SF2">
    <property type="entry name" value="RNA POLYMERASE-BINDING TRANSCRIPTION FACTOR DKSA"/>
    <property type="match status" value="1"/>
</dbReference>
<reference evidence="6 7" key="1">
    <citation type="journal article" date="2016" name="Genome Announc.">
        <title>Draft Genome Sequence of Planomonospora sphaerica JCM9374, a Rare Actinomycete.</title>
        <authorList>
            <person name="Dohra H."/>
            <person name="Suzuki T."/>
            <person name="Inoue Y."/>
            <person name="Kodani S."/>
        </authorList>
    </citation>
    <scope>NUCLEOTIDE SEQUENCE [LARGE SCALE GENOMIC DNA]</scope>
    <source>
        <strain evidence="6 7">JCM 9374</strain>
    </source>
</reference>
<organism evidence="6 7">
    <name type="scientific">Planomonospora sphaerica</name>
    <dbReference type="NCBI Taxonomy" id="161355"/>
    <lineage>
        <taxon>Bacteria</taxon>
        <taxon>Bacillati</taxon>
        <taxon>Actinomycetota</taxon>
        <taxon>Actinomycetes</taxon>
        <taxon>Streptosporangiales</taxon>
        <taxon>Streptosporangiaceae</taxon>
        <taxon>Planomonospora</taxon>
    </lineage>
</organism>
<sequence length="110" mass="12308">MNDATARVRLESMLSELDRSIGILRGDPAALRDRSAADAGSDLVDADRNQAMLEVATRHRRSVLEALRRIDDGCYGLCVDCGRPVPEGRLEARPEASRCVQCQSRRERRR</sequence>
<dbReference type="OrthoDB" id="1121111at2"/>
<feature type="domain" description="Zinc finger DksA/TraR C4-type" evidence="5">
    <location>
        <begin position="75"/>
        <end position="108"/>
    </location>
</feature>
<keyword evidence="1" id="KW-0479">Metal-binding</keyword>
<dbReference type="Gene3D" id="1.20.120.910">
    <property type="entry name" value="DksA, coiled-coil domain"/>
    <property type="match status" value="1"/>
</dbReference>
<dbReference type="Pfam" id="PF01258">
    <property type="entry name" value="zf-dskA_traR"/>
    <property type="match status" value="1"/>
</dbReference>
<proteinExistence type="predicted"/>
<dbReference type="PANTHER" id="PTHR33823">
    <property type="entry name" value="RNA POLYMERASE-BINDING TRANSCRIPTION FACTOR DKSA-RELATED"/>
    <property type="match status" value="1"/>
</dbReference>
<keyword evidence="7" id="KW-1185">Reference proteome</keyword>
<keyword evidence="3" id="KW-0862">Zinc</keyword>
<dbReference type="InterPro" id="IPR000962">
    <property type="entry name" value="Znf_DskA_TraR"/>
</dbReference>
<evidence type="ECO:0000313" key="7">
    <source>
        <dbReference type="Proteomes" id="UP000077701"/>
    </source>
</evidence>
<reference evidence="7" key="2">
    <citation type="submission" date="2016-04" db="EMBL/GenBank/DDBJ databases">
        <title>Planomonospora sphaerica JCM9374 whole genome shotgun sequence.</title>
        <authorList>
            <person name="Suzuki T."/>
            <person name="Dohra H."/>
            <person name="Kodani S."/>
        </authorList>
    </citation>
    <scope>NUCLEOTIDE SEQUENCE [LARGE SCALE GENOMIC DNA]</scope>
    <source>
        <strain evidence="7">JCM 9374</strain>
    </source>
</reference>
<dbReference type="GO" id="GO:0008270">
    <property type="term" value="F:zinc ion binding"/>
    <property type="evidence" value="ECO:0007669"/>
    <property type="project" value="UniProtKB-KW"/>
</dbReference>
<gene>
    <name evidence="6" type="ORF">PS9374_03391</name>
</gene>
<evidence type="ECO:0000259" key="5">
    <source>
        <dbReference type="Pfam" id="PF01258"/>
    </source>
</evidence>
<comment type="caution">
    <text evidence="6">The sequence shown here is derived from an EMBL/GenBank/DDBJ whole genome shotgun (WGS) entry which is preliminary data.</text>
</comment>
<dbReference type="AlphaFoldDB" id="A0A171D6Y6"/>
<name>A0A171D6Y6_9ACTN</name>
<evidence type="ECO:0000256" key="1">
    <source>
        <dbReference type="ARBA" id="ARBA00022723"/>
    </source>
</evidence>
<dbReference type="Proteomes" id="UP000077701">
    <property type="component" value="Unassembled WGS sequence"/>
</dbReference>
<evidence type="ECO:0000313" key="6">
    <source>
        <dbReference type="EMBL" id="GAT67733.1"/>
    </source>
</evidence>
<evidence type="ECO:0000256" key="4">
    <source>
        <dbReference type="PROSITE-ProRule" id="PRU00510"/>
    </source>
</evidence>
<dbReference type="RefSeq" id="WP_084008406.1">
    <property type="nucleotide sequence ID" value="NZ_BDCX01000007.1"/>
</dbReference>
<accession>A0A171D6Y6</accession>
<protein>
    <submittedName>
        <fullName evidence="6">Conjugal transfer protein TraR</fullName>
    </submittedName>
</protein>
<feature type="zinc finger region" description="dksA C4-type" evidence="4">
    <location>
        <begin position="78"/>
        <end position="102"/>
    </location>
</feature>
<keyword evidence="2" id="KW-0863">Zinc-finger</keyword>
<dbReference type="EMBL" id="BDCX01000007">
    <property type="protein sequence ID" value="GAT67733.1"/>
    <property type="molecule type" value="Genomic_DNA"/>
</dbReference>
<dbReference type="SUPFAM" id="SSF57716">
    <property type="entry name" value="Glucocorticoid receptor-like (DNA-binding domain)"/>
    <property type="match status" value="1"/>
</dbReference>
<evidence type="ECO:0000256" key="2">
    <source>
        <dbReference type="ARBA" id="ARBA00022771"/>
    </source>
</evidence>
<evidence type="ECO:0000256" key="3">
    <source>
        <dbReference type="ARBA" id="ARBA00022833"/>
    </source>
</evidence>
<dbReference type="STRING" id="161355.PS9374_03391"/>